<dbReference type="Proteomes" id="UP000315295">
    <property type="component" value="Unassembled WGS sequence"/>
</dbReference>
<reference evidence="2 3" key="1">
    <citation type="journal article" date="2019" name="G3 (Bethesda)">
        <title>Sequencing of a Wild Apple (Malus baccata) Genome Unravels the Differences Between Cultivated and Wild Apple Species Regarding Disease Resistance and Cold Tolerance.</title>
        <authorList>
            <person name="Chen X."/>
        </authorList>
    </citation>
    <scope>NUCLEOTIDE SEQUENCE [LARGE SCALE GENOMIC DNA]</scope>
    <source>
        <strain evidence="3">cv. Shandingzi</strain>
        <tissue evidence="2">Leaves</tissue>
    </source>
</reference>
<protein>
    <submittedName>
        <fullName evidence="2">Uncharacterized protein</fullName>
    </submittedName>
</protein>
<evidence type="ECO:0000256" key="1">
    <source>
        <dbReference type="SAM" id="MobiDB-lite"/>
    </source>
</evidence>
<evidence type="ECO:0000313" key="2">
    <source>
        <dbReference type="EMBL" id="TQD71200.1"/>
    </source>
</evidence>
<evidence type="ECO:0000313" key="3">
    <source>
        <dbReference type="Proteomes" id="UP000315295"/>
    </source>
</evidence>
<feature type="compositionally biased region" description="Basic and acidic residues" evidence="1">
    <location>
        <begin position="1"/>
        <end position="11"/>
    </location>
</feature>
<gene>
    <name evidence="2" type="ORF">C1H46_043267</name>
</gene>
<dbReference type="EMBL" id="VIEB01001597">
    <property type="protein sequence ID" value="TQD71200.1"/>
    <property type="molecule type" value="Genomic_DNA"/>
</dbReference>
<keyword evidence="3" id="KW-1185">Reference proteome</keyword>
<sequence length="167" mass="18485">MPPTIRRDQHRLTTATKSQHRRHHGTWKSFVAMGPGKEGLVFNEVINSVNDTDCSLPLPLKLVLRLVLELVLEAVRSTSSDNGNKVTASTTPWDLEKLRGHGTWKRGIPESFKCSGTISLLGLSTWSKPRGEGRRLSDRRAVLWCCGSTGCGGGRWPLRHRHSIGAP</sequence>
<name>A0A540KAM2_MALBA</name>
<dbReference type="AlphaFoldDB" id="A0A540KAM2"/>
<feature type="region of interest" description="Disordered" evidence="1">
    <location>
        <begin position="1"/>
        <end position="24"/>
    </location>
</feature>
<accession>A0A540KAM2</accession>
<organism evidence="2 3">
    <name type="scientific">Malus baccata</name>
    <name type="common">Siberian crab apple</name>
    <name type="synonym">Pyrus baccata</name>
    <dbReference type="NCBI Taxonomy" id="106549"/>
    <lineage>
        <taxon>Eukaryota</taxon>
        <taxon>Viridiplantae</taxon>
        <taxon>Streptophyta</taxon>
        <taxon>Embryophyta</taxon>
        <taxon>Tracheophyta</taxon>
        <taxon>Spermatophyta</taxon>
        <taxon>Magnoliopsida</taxon>
        <taxon>eudicotyledons</taxon>
        <taxon>Gunneridae</taxon>
        <taxon>Pentapetalae</taxon>
        <taxon>rosids</taxon>
        <taxon>fabids</taxon>
        <taxon>Rosales</taxon>
        <taxon>Rosaceae</taxon>
        <taxon>Amygdaloideae</taxon>
        <taxon>Maleae</taxon>
        <taxon>Malus</taxon>
    </lineage>
</organism>
<proteinExistence type="predicted"/>
<comment type="caution">
    <text evidence="2">The sequence shown here is derived from an EMBL/GenBank/DDBJ whole genome shotgun (WGS) entry which is preliminary data.</text>
</comment>